<dbReference type="PANTHER" id="PTHR43289:SF30">
    <property type="entry name" value="NON-SPECIFIC SERINE_THREONINE PROTEIN KINASE"/>
    <property type="match status" value="1"/>
</dbReference>
<feature type="compositionally biased region" description="Basic and acidic residues" evidence="6">
    <location>
        <begin position="1077"/>
        <end position="1086"/>
    </location>
</feature>
<evidence type="ECO:0000313" key="8">
    <source>
        <dbReference type="EMBL" id="TNJ33902.1"/>
    </source>
</evidence>
<keyword evidence="1" id="KW-0808">Transferase</keyword>
<dbReference type="PROSITE" id="PS00108">
    <property type="entry name" value="PROTEIN_KINASE_ST"/>
    <property type="match status" value="1"/>
</dbReference>
<dbReference type="GO" id="GO:0004674">
    <property type="term" value="F:protein serine/threonine kinase activity"/>
    <property type="evidence" value="ECO:0007669"/>
    <property type="project" value="TreeGrafter"/>
</dbReference>
<comment type="caution">
    <text evidence="8">The sequence shown here is derived from an EMBL/GenBank/DDBJ whole genome shotgun (WGS) entry which is preliminary data.</text>
</comment>
<dbReference type="InterPro" id="IPR017441">
    <property type="entry name" value="Protein_kinase_ATP_BS"/>
</dbReference>
<evidence type="ECO:0000256" key="2">
    <source>
        <dbReference type="ARBA" id="ARBA00022741"/>
    </source>
</evidence>
<dbReference type="PROSITE" id="PS00107">
    <property type="entry name" value="PROTEIN_KINASE_ATP"/>
    <property type="match status" value="1"/>
</dbReference>
<feature type="compositionally biased region" description="Low complexity" evidence="6">
    <location>
        <begin position="1063"/>
        <end position="1072"/>
    </location>
</feature>
<evidence type="ECO:0000313" key="9">
    <source>
        <dbReference type="Proteomes" id="UP000305760"/>
    </source>
</evidence>
<evidence type="ECO:0000259" key="7">
    <source>
        <dbReference type="PROSITE" id="PS50011"/>
    </source>
</evidence>
<dbReference type="PANTHER" id="PTHR43289">
    <property type="entry name" value="MITOGEN-ACTIVATED PROTEIN KINASE KINASE KINASE 20-RELATED"/>
    <property type="match status" value="1"/>
</dbReference>
<keyword evidence="9" id="KW-1185">Reference proteome</keyword>
<organism evidence="8 9">
    <name type="scientific">Arenimonas terrae</name>
    <dbReference type="NCBI Taxonomy" id="2546226"/>
    <lineage>
        <taxon>Bacteria</taxon>
        <taxon>Pseudomonadati</taxon>
        <taxon>Pseudomonadota</taxon>
        <taxon>Gammaproteobacteria</taxon>
        <taxon>Lysobacterales</taxon>
        <taxon>Lysobacteraceae</taxon>
        <taxon>Arenimonas</taxon>
    </lineage>
</organism>
<dbReference type="SUPFAM" id="SSF56112">
    <property type="entry name" value="Protein kinase-like (PK-like)"/>
    <property type="match status" value="1"/>
</dbReference>
<feature type="domain" description="Protein kinase" evidence="7">
    <location>
        <begin position="168"/>
        <end position="457"/>
    </location>
</feature>
<dbReference type="Pfam" id="PF00069">
    <property type="entry name" value="Pkinase"/>
    <property type="match status" value="1"/>
</dbReference>
<dbReference type="InterPro" id="IPR000719">
    <property type="entry name" value="Prot_kinase_dom"/>
</dbReference>
<dbReference type="SUPFAM" id="SSF48452">
    <property type="entry name" value="TPR-like"/>
    <property type="match status" value="3"/>
</dbReference>
<dbReference type="Proteomes" id="UP000305760">
    <property type="component" value="Unassembled WGS sequence"/>
</dbReference>
<feature type="binding site" evidence="5">
    <location>
        <position position="199"/>
    </location>
    <ligand>
        <name>ATP</name>
        <dbReference type="ChEBI" id="CHEBI:30616"/>
    </ligand>
</feature>
<dbReference type="Gene3D" id="1.25.40.10">
    <property type="entry name" value="Tetratricopeptide repeat domain"/>
    <property type="match status" value="2"/>
</dbReference>
<accession>A0A5C4RSA5</accession>
<reference evidence="8 9" key="1">
    <citation type="submission" date="2019-03" db="EMBL/GenBank/DDBJ databases">
        <title>Arenimonas daejeonensis sp. nov., isolated from compost.</title>
        <authorList>
            <person name="Jeon C.O."/>
        </authorList>
    </citation>
    <scope>NUCLEOTIDE SEQUENCE [LARGE SCALE GENOMIC DNA]</scope>
    <source>
        <strain evidence="8 9">R29</strain>
    </source>
</reference>
<dbReference type="InterPro" id="IPR011990">
    <property type="entry name" value="TPR-like_helical_dom_sf"/>
</dbReference>
<dbReference type="AlphaFoldDB" id="A0A5C4RSA5"/>
<feature type="region of interest" description="Disordered" evidence="6">
    <location>
        <begin position="1060"/>
        <end position="1086"/>
    </location>
</feature>
<dbReference type="InterPro" id="IPR011009">
    <property type="entry name" value="Kinase-like_dom_sf"/>
</dbReference>
<proteinExistence type="predicted"/>
<dbReference type="CDD" id="cd14014">
    <property type="entry name" value="STKc_PknB_like"/>
    <property type="match status" value="1"/>
</dbReference>
<evidence type="ECO:0000256" key="1">
    <source>
        <dbReference type="ARBA" id="ARBA00022679"/>
    </source>
</evidence>
<dbReference type="EMBL" id="SMDR01000002">
    <property type="protein sequence ID" value="TNJ33902.1"/>
    <property type="molecule type" value="Genomic_DNA"/>
</dbReference>
<evidence type="ECO:0000256" key="4">
    <source>
        <dbReference type="ARBA" id="ARBA00022840"/>
    </source>
</evidence>
<evidence type="ECO:0000256" key="6">
    <source>
        <dbReference type="SAM" id="MobiDB-lite"/>
    </source>
</evidence>
<dbReference type="Gene3D" id="1.10.510.10">
    <property type="entry name" value="Transferase(Phosphotransferase) domain 1"/>
    <property type="match status" value="1"/>
</dbReference>
<evidence type="ECO:0000256" key="3">
    <source>
        <dbReference type="ARBA" id="ARBA00022777"/>
    </source>
</evidence>
<dbReference type="InterPro" id="IPR008271">
    <property type="entry name" value="Ser/Thr_kinase_AS"/>
</dbReference>
<dbReference type="Gene3D" id="3.30.200.20">
    <property type="entry name" value="Phosphorylase Kinase, domain 1"/>
    <property type="match status" value="1"/>
</dbReference>
<evidence type="ECO:0000256" key="5">
    <source>
        <dbReference type="PROSITE-ProRule" id="PRU10141"/>
    </source>
</evidence>
<keyword evidence="2 5" id="KW-0547">Nucleotide-binding</keyword>
<protein>
    <recommendedName>
        <fullName evidence="7">Protein kinase domain-containing protein</fullName>
    </recommendedName>
</protein>
<dbReference type="OrthoDB" id="9801841at2"/>
<keyword evidence="3" id="KW-0418">Kinase</keyword>
<keyword evidence="4 5" id="KW-0067">ATP-binding</keyword>
<sequence>MPGGAACLALRPRSGGGDALAGRLRHRPRSAVALADWPGLSRRARIRAGPKRASAIGRKARVRSCAHRNRPCLLSEDVMPDSASRRALDQLLDELLDLTPADRARRLNSLREREPAKTAELERLLAFCLEDSAELGPGGALASGLAREALLGTDSADEVPAGTEIGPYVIETLIGRGGMAEVYRASRAFDGFAQSVALKLVRSDRVGGNLRERLLGEQRALVRLEHPNIARFLDAGVGADGNVYLAMELVDGLPVTAQAEARKADLKMRVRWIIDLCDALEHAHSQLVVHCDIKPSNVLVDRGGRLRLLDFGIASLMTEVEPSSDAGLKLFTPDCAAPEQVSGGPVGTATDVFQVGALLYRLLVGQSWLHRPDLQDSDELAAVLHESATAPSLHLRAAADDPQVRANALACGFPDAAALARRVDERLDAIVLKCLARAPTARYANVAGLRADLRAWLGHRPVSALVSGRWVTGRLWLRRNGREAAIAFAGVACLVLLTVVYVHRVTEERDAKARELQRAQAVEGFLGRVFEQASPYLDQDSDQPLQTLVAVGDSMLSDATTMDPRTRFSLSTVLARLEMDQGRPEQAERRARAALQADGAAADALARLRLQRLLAEALAQQDRAAEALDVLRDAVATGPGLAELPPALRATLQVQLGGLYESHGRLDEATAQYDAAFDVLVSPDTPLDGESLQALQRLANNIDFGQRSEDLARVKAILARVSVAPAGESTIQRARRLQLLGFVEGLDNRPIEGGERSREAAQVLAAALGPTHRQVSEAWGKACVSFINGGGMKQAHAACTHRLELEIQAGRPQSSAATNARVNLSALEFLRGDIAASGALMRTVLEGVNGDDNPGLYLYVGGWLSRVDLRQGRYGEALARLDGMLRLQRRSFADNHDQLAEIGANRAEVLIELGRLDEAAKALDESDRKTATGGLRDRVLPARLITRGRLAAAQGRHREAVDLVEQGLDGFARHEAVSPSEMGWALLDAGEALLHARDPAKSLAVFEQALATGLEPDWNPGLWAWAVLRIEELAPGRYGVDELRRAVALAEAQFGPPGGQAAPCLRRPPALGGRPGPEIRARTTCL</sequence>
<dbReference type="PROSITE" id="PS50011">
    <property type="entry name" value="PROTEIN_KINASE_DOM"/>
    <property type="match status" value="1"/>
</dbReference>
<gene>
    <name evidence="8" type="ORF">E1B00_11275</name>
</gene>
<dbReference type="SMART" id="SM00220">
    <property type="entry name" value="S_TKc"/>
    <property type="match status" value="1"/>
</dbReference>
<name>A0A5C4RSA5_9GAMM</name>
<dbReference type="GO" id="GO:0005524">
    <property type="term" value="F:ATP binding"/>
    <property type="evidence" value="ECO:0007669"/>
    <property type="project" value="UniProtKB-UniRule"/>
</dbReference>